<evidence type="ECO:0000259" key="3">
    <source>
        <dbReference type="PROSITE" id="PS51736"/>
    </source>
</evidence>
<proteinExistence type="predicted"/>
<dbReference type="GO" id="GO:0003677">
    <property type="term" value="F:DNA binding"/>
    <property type="evidence" value="ECO:0007669"/>
    <property type="project" value="InterPro"/>
</dbReference>
<keyword evidence="1" id="KW-0175">Coiled coil</keyword>
<sequence>MGEAIMRAAIYVRVSTTKDSQKDSPEHQIAACKYFAEDMGWETAEDMIYEDRESGTNITDRLAIQQALKDAHQGAFQVIIFAALSRFARDIGDSINLKRKLVNALRIRLISIDDHYDSDRDDEMLFSIISSINQSLSEQISRSTRRGKRESALKGNFTGNRPPYGYDKETRNGLKTLVPNENQKMVVETIFQLYTANHFGEKSIAAYLNDQGIPSPKDGKWGITTIQRILQNEAYVGKNRSSKFEIRKVYTNVDDMTERKKVLVQKPKREWRYAHNSWTHQGIIDEATFRLAENLRLQRGGGQRGGPRQKVNVFAGMMKCAHCGSSMVSMKSTRRIREQSRRDYRYLICSRRRRQGESGCCNNYWLPYDPFHEDLIQCISQILRSTFSPEELLEKHKRLVQVTHTDLESEMKKRKKWIIENRKCLMELRKERLKGHVLDEHQYELEKSHYEREIVQHESRLIQLQQEWQRKTDMTDLYEKTMERLNDLLNVSFETFDDSQLTLKKLISRIEADRQGNVHVFMTFD</sequence>
<dbReference type="GO" id="GO:0000150">
    <property type="term" value="F:DNA strand exchange activity"/>
    <property type="evidence" value="ECO:0007669"/>
    <property type="project" value="InterPro"/>
</dbReference>
<dbReference type="InterPro" id="IPR006119">
    <property type="entry name" value="Resolv_N"/>
</dbReference>
<dbReference type="STRING" id="1324314.BVG16_05835"/>
<dbReference type="PROSITE" id="PS51737">
    <property type="entry name" value="RECOMBINASE_DNA_BIND"/>
    <property type="match status" value="1"/>
</dbReference>
<dbReference type="InterPro" id="IPR011109">
    <property type="entry name" value="DNA_bind_recombinase_dom"/>
</dbReference>
<dbReference type="Gene3D" id="3.40.50.1390">
    <property type="entry name" value="Resolvase, N-terminal catalytic domain"/>
    <property type="match status" value="1"/>
</dbReference>
<dbReference type="SUPFAM" id="SSF53041">
    <property type="entry name" value="Resolvase-like"/>
    <property type="match status" value="1"/>
</dbReference>
<dbReference type="EMBL" id="MSZX01000002">
    <property type="protein sequence ID" value="OPA80257.1"/>
    <property type="molecule type" value="Genomic_DNA"/>
</dbReference>
<accession>A0A1T2XK53</accession>
<dbReference type="InterPro" id="IPR025827">
    <property type="entry name" value="Zn_ribbon_recom_dom"/>
</dbReference>
<evidence type="ECO:0000259" key="4">
    <source>
        <dbReference type="PROSITE" id="PS51737"/>
    </source>
</evidence>
<dbReference type="Gene3D" id="3.90.1750.20">
    <property type="entry name" value="Putative Large Serine Recombinase, Chain B, Domain 2"/>
    <property type="match status" value="1"/>
</dbReference>
<dbReference type="InterPro" id="IPR050639">
    <property type="entry name" value="SSR_resolvase"/>
</dbReference>
<evidence type="ECO:0000256" key="2">
    <source>
        <dbReference type="SAM" id="MobiDB-lite"/>
    </source>
</evidence>
<name>A0A1T2XK53_9BACL</name>
<feature type="coiled-coil region" evidence="1">
    <location>
        <begin position="440"/>
        <end position="467"/>
    </location>
</feature>
<dbReference type="PANTHER" id="PTHR30461:SF23">
    <property type="entry name" value="DNA RECOMBINASE-RELATED"/>
    <property type="match status" value="1"/>
</dbReference>
<evidence type="ECO:0000256" key="1">
    <source>
        <dbReference type="SAM" id="Coils"/>
    </source>
</evidence>
<dbReference type="Proteomes" id="UP000190188">
    <property type="component" value="Unassembled WGS sequence"/>
</dbReference>
<feature type="region of interest" description="Disordered" evidence="2">
    <location>
        <begin position="139"/>
        <end position="169"/>
    </location>
</feature>
<dbReference type="PANTHER" id="PTHR30461">
    <property type="entry name" value="DNA-INVERTASE FROM LAMBDOID PROPHAGE"/>
    <property type="match status" value="1"/>
</dbReference>
<comment type="caution">
    <text evidence="5">The sequence shown here is derived from an EMBL/GenBank/DDBJ whole genome shotgun (WGS) entry which is preliminary data.</text>
</comment>
<keyword evidence="6" id="KW-1185">Reference proteome</keyword>
<dbReference type="PROSITE" id="PS51736">
    <property type="entry name" value="RECOMBINASES_3"/>
    <property type="match status" value="1"/>
</dbReference>
<organism evidence="5 6">
    <name type="scientific">Paenibacillus selenitireducens</name>
    <dbReference type="NCBI Taxonomy" id="1324314"/>
    <lineage>
        <taxon>Bacteria</taxon>
        <taxon>Bacillati</taxon>
        <taxon>Bacillota</taxon>
        <taxon>Bacilli</taxon>
        <taxon>Bacillales</taxon>
        <taxon>Paenibacillaceae</taxon>
        <taxon>Paenibacillus</taxon>
    </lineage>
</organism>
<feature type="domain" description="Resolvase/invertase-type recombinase catalytic" evidence="3">
    <location>
        <begin position="7"/>
        <end position="155"/>
    </location>
</feature>
<dbReference type="Pfam" id="PF07508">
    <property type="entry name" value="Recombinase"/>
    <property type="match status" value="1"/>
</dbReference>
<evidence type="ECO:0000313" key="6">
    <source>
        <dbReference type="Proteomes" id="UP000190188"/>
    </source>
</evidence>
<protein>
    <submittedName>
        <fullName evidence="5">Recombinase family protein</fullName>
    </submittedName>
</protein>
<dbReference type="InterPro" id="IPR036162">
    <property type="entry name" value="Resolvase-like_N_sf"/>
</dbReference>
<dbReference type="InterPro" id="IPR038109">
    <property type="entry name" value="DNA_bind_recomb_sf"/>
</dbReference>
<dbReference type="SMART" id="SM00857">
    <property type="entry name" value="Resolvase"/>
    <property type="match status" value="1"/>
</dbReference>
<feature type="domain" description="Recombinase" evidence="4">
    <location>
        <begin position="163"/>
        <end position="302"/>
    </location>
</feature>
<evidence type="ECO:0000313" key="5">
    <source>
        <dbReference type="EMBL" id="OPA80257.1"/>
    </source>
</evidence>
<dbReference type="Pfam" id="PF00239">
    <property type="entry name" value="Resolvase"/>
    <property type="match status" value="1"/>
</dbReference>
<dbReference type="CDD" id="cd00338">
    <property type="entry name" value="Ser_Recombinase"/>
    <property type="match status" value="1"/>
</dbReference>
<dbReference type="Pfam" id="PF13408">
    <property type="entry name" value="Zn_ribbon_recom"/>
    <property type="match status" value="1"/>
</dbReference>
<dbReference type="AlphaFoldDB" id="A0A1T2XK53"/>
<reference evidence="5 6" key="1">
    <citation type="submission" date="2017-01" db="EMBL/GenBank/DDBJ databases">
        <title>Genome analysis of Paenibacillus selenitrireducens ES3-24.</title>
        <authorList>
            <person name="Xu D."/>
            <person name="Yao R."/>
            <person name="Zheng S."/>
        </authorList>
    </citation>
    <scope>NUCLEOTIDE SEQUENCE [LARGE SCALE GENOMIC DNA]</scope>
    <source>
        <strain evidence="5 6">ES3-24</strain>
    </source>
</reference>
<gene>
    <name evidence="5" type="ORF">BVG16_05835</name>
</gene>